<feature type="compositionally biased region" description="Basic and acidic residues" evidence="1">
    <location>
        <begin position="1"/>
        <end position="10"/>
    </location>
</feature>
<proteinExistence type="predicted"/>
<evidence type="ECO:0000313" key="2">
    <source>
        <dbReference type="EMBL" id="JAH34508.1"/>
    </source>
</evidence>
<sequence>MRIPPLDHHHWGNPPETTRQPRNLEALLARPEGRPPRGGELPVLQA</sequence>
<protein>
    <submittedName>
        <fullName evidence="2">Uncharacterized protein</fullName>
    </submittedName>
</protein>
<reference evidence="2" key="2">
    <citation type="journal article" date="2015" name="Fish Shellfish Immunol.">
        <title>Early steps in the European eel (Anguilla anguilla)-Vibrio vulnificus interaction in the gills: Role of the RtxA13 toxin.</title>
        <authorList>
            <person name="Callol A."/>
            <person name="Pajuelo D."/>
            <person name="Ebbesson L."/>
            <person name="Teles M."/>
            <person name="MacKenzie S."/>
            <person name="Amaro C."/>
        </authorList>
    </citation>
    <scope>NUCLEOTIDE SEQUENCE</scope>
</reference>
<evidence type="ECO:0000256" key="1">
    <source>
        <dbReference type="SAM" id="MobiDB-lite"/>
    </source>
</evidence>
<accession>A0A0E9S1V9</accession>
<feature type="region of interest" description="Disordered" evidence="1">
    <location>
        <begin position="1"/>
        <end position="46"/>
    </location>
</feature>
<reference evidence="2" key="1">
    <citation type="submission" date="2014-11" db="EMBL/GenBank/DDBJ databases">
        <authorList>
            <person name="Amaro Gonzalez C."/>
        </authorList>
    </citation>
    <scope>NUCLEOTIDE SEQUENCE</scope>
</reference>
<organism evidence="2">
    <name type="scientific">Anguilla anguilla</name>
    <name type="common">European freshwater eel</name>
    <name type="synonym">Muraena anguilla</name>
    <dbReference type="NCBI Taxonomy" id="7936"/>
    <lineage>
        <taxon>Eukaryota</taxon>
        <taxon>Metazoa</taxon>
        <taxon>Chordata</taxon>
        <taxon>Craniata</taxon>
        <taxon>Vertebrata</taxon>
        <taxon>Euteleostomi</taxon>
        <taxon>Actinopterygii</taxon>
        <taxon>Neopterygii</taxon>
        <taxon>Teleostei</taxon>
        <taxon>Anguilliformes</taxon>
        <taxon>Anguillidae</taxon>
        <taxon>Anguilla</taxon>
    </lineage>
</organism>
<dbReference type="AlphaFoldDB" id="A0A0E9S1V9"/>
<name>A0A0E9S1V9_ANGAN</name>
<dbReference type="EMBL" id="GBXM01074069">
    <property type="protein sequence ID" value="JAH34508.1"/>
    <property type="molecule type" value="Transcribed_RNA"/>
</dbReference>